<dbReference type="PATRIC" id="fig|1276246.3.peg.760"/>
<dbReference type="PROSITE" id="PS51975">
    <property type="entry name" value="RNASE_H_2"/>
    <property type="match status" value="1"/>
</dbReference>
<dbReference type="EC" id="3.1.26.4" evidence="13"/>
<evidence type="ECO:0000256" key="9">
    <source>
        <dbReference type="ARBA" id="ARBA00022759"/>
    </source>
</evidence>
<keyword evidence="8 12" id="KW-0479">Metal-binding</keyword>
<comment type="cofactor">
    <cofactor evidence="2">
        <name>Mg(2+)</name>
        <dbReference type="ChEBI" id="CHEBI:18420"/>
    </cofactor>
</comment>
<comment type="cofactor">
    <cofactor evidence="12">
        <name>Mn(2+)</name>
        <dbReference type="ChEBI" id="CHEBI:29035"/>
    </cofactor>
    <cofactor evidence="12">
        <name>Mg(2+)</name>
        <dbReference type="ChEBI" id="CHEBI:18420"/>
    </cofactor>
    <text evidence="12">Manganese or magnesium. Binds 1 divalent metal ion per monomer in the absence of substrate. May bind a second metal ion after substrate binding.</text>
</comment>
<evidence type="ECO:0000256" key="12">
    <source>
        <dbReference type="PROSITE-ProRule" id="PRU01319"/>
    </source>
</evidence>
<dbReference type="Proteomes" id="UP000019267">
    <property type="component" value="Chromosome"/>
</dbReference>
<dbReference type="AlphaFoldDB" id="W6A7I6"/>
<dbReference type="Gene3D" id="3.30.420.10">
    <property type="entry name" value="Ribonuclease H-like superfamily/Ribonuclease H"/>
    <property type="match status" value="1"/>
</dbReference>
<evidence type="ECO:0000256" key="11">
    <source>
        <dbReference type="ARBA" id="ARBA00022842"/>
    </source>
</evidence>
<evidence type="ECO:0000256" key="6">
    <source>
        <dbReference type="ARBA" id="ARBA00022490"/>
    </source>
</evidence>
<dbReference type="PANTHER" id="PTHR10954">
    <property type="entry name" value="RIBONUCLEASE H2 SUBUNIT A"/>
    <property type="match status" value="1"/>
</dbReference>
<dbReference type="GO" id="GO:0004523">
    <property type="term" value="F:RNA-DNA hybrid ribonuclease activity"/>
    <property type="evidence" value="ECO:0007669"/>
    <property type="project" value="UniProtKB-UniRule"/>
</dbReference>
<evidence type="ECO:0000256" key="8">
    <source>
        <dbReference type="ARBA" id="ARBA00022723"/>
    </source>
</evidence>
<evidence type="ECO:0000256" key="2">
    <source>
        <dbReference type="ARBA" id="ARBA00001946"/>
    </source>
</evidence>
<dbReference type="InterPro" id="IPR004641">
    <property type="entry name" value="RNase_HIII"/>
</dbReference>
<dbReference type="SUPFAM" id="SSF53098">
    <property type="entry name" value="Ribonuclease H-like"/>
    <property type="match status" value="1"/>
</dbReference>
<keyword evidence="9 12" id="KW-0255">Endonuclease</keyword>
<dbReference type="EMBL" id="CP006681">
    <property type="protein sequence ID" value="AHI53103.1"/>
    <property type="molecule type" value="Genomic_DNA"/>
</dbReference>
<evidence type="ECO:0000313" key="15">
    <source>
        <dbReference type="EMBL" id="AHI53103.1"/>
    </source>
</evidence>
<keyword evidence="6" id="KW-0963">Cytoplasm</keyword>
<dbReference type="HOGENOM" id="CLU_059546_1_0_14"/>
<comment type="catalytic activity">
    <reaction evidence="1 12 13">
        <text>Endonucleolytic cleavage to 5'-phosphomonoester.</text>
        <dbReference type="EC" id="3.1.26.4"/>
    </reaction>
</comment>
<feature type="domain" description="RNase H type-2" evidence="14">
    <location>
        <begin position="99"/>
        <end position="312"/>
    </location>
</feature>
<evidence type="ECO:0000256" key="1">
    <source>
        <dbReference type="ARBA" id="ARBA00000077"/>
    </source>
</evidence>
<dbReference type="InterPro" id="IPR012337">
    <property type="entry name" value="RNaseH-like_sf"/>
</dbReference>
<comment type="subcellular location">
    <subcellularLocation>
        <location evidence="4">Cytoplasm</location>
    </subcellularLocation>
</comment>
<feature type="binding site" evidence="12">
    <location>
        <position position="105"/>
    </location>
    <ligand>
        <name>a divalent metal cation</name>
        <dbReference type="ChEBI" id="CHEBI:60240"/>
    </ligand>
</feature>
<dbReference type="InterPro" id="IPR001352">
    <property type="entry name" value="RNase_HII/HIII"/>
</dbReference>
<gene>
    <name evidence="15" type="primary">rnhC</name>
    <name evidence="15" type="ORF">SCULI_v1c07620</name>
</gene>
<dbReference type="CDD" id="cd06590">
    <property type="entry name" value="RNase_HII_bacteria_HIII_like"/>
    <property type="match status" value="1"/>
</dbReference>
<dbReference type="eggNOG" id="COG1039">
    <property type="taxonomic scope" value="Bacteria"/>
</dbReference>
<dbReference type="Pfam" id="PF11858">
    <property type="entry name" value="DUF3378"/>
    <property type="match status" value="1"/>
</dbReference>
<evidence type="ECO:0000256" key="3">
    <source>
        <dbReference type="ARBA" id="ARBA00004065"/>
    </source>
</evidence>
<keyword evidence="16" id="KW-1185">Reference proteome</keyword>
<dbReference type="KEGG" id="scq:SCULI_v1c07620"/>
<keyword evidence="11" id="KW-0460">Magnesium</keyword>
<dbReference type="GO" id="GO:0046872">
    <property type="term" value="F:metal ion binding"/>
    <property type="evidence" value="ECO:0007669"/>
    <property type="project" value="UniProtKB-KW"/>
</dbReference>
<dbReference type="OrthoDB" id="9777935at2"/>
<keyword evidence="7 12" id="KW-0540">Nuclease</keyword>
<name>W6A7I6_9MOLU</name>
<feature type="binding site" evidence="12">
    <location>
        <position position="213"/>
    </location>
    <ligand>
        <name>a divalent metal cation</name>
        <dbReference type="ChEBI" id="CHEBI:60240"/>
    </ligand>
</feature>
<dbReference type="STRING" id="1276246.SCULI_v1c07620"/>
<evidence type="ECO:0000256" key="4">
    <source>
        <dbReference type="ARBA" id="ARBA00004496"/>
    </source>
</evidence>
<dbReference type="RefSeq" id="WP_025363332.1">
    <property type="nucleotide sequence ID" value="NZ_CP006681.1"/>
</dbReference>
<evidence type="ECO:0000256" key="5">
    <source>
        <dbReference type="ARBA" id="ARBA00008378"/>
    </source>
</evidence>
<dbReference type="GO" id="GO:0005737">
    <property type="term" value="C:cytoplasm"/>
    <property type="evidence" value="ECO:0007669"/>
    <property type="project" value="UniProtKB-SubCell"/>
</dbReference>
<protein>
    <recommendedName>
        <fullName evidence="13">Ribonuclease</fullName>
        <ecNumber evidence="13">3.1.26.4</ecNumber>
    </recommendedName>
</protein>
<evidence type="ECO:0000256" key="13">
    <source>
        <dbReference type="RuleBase" id="RU003515"/>
    </source>
</evidence>
<comment type="function">
    <text evidence="3 13">Endonuclease that specifically degrades the RNA of RNA-DNA hybrids.</text>
</comment>
<dbReference type="InterPro" id="IPR024568">
    <property type="entry name" value="RNase_HIII_N"/>
</dbReference>
<evidence type="ECO:0000256" key="10">
    <source>
        <dbReference type="ARBA" id="ARBA00022801"/>
    </source>
</evidence>
<evidence type="ECO:0000259" key="14">
    <source>
        <dbReference type="PROSITE" id="PS51975"/>
    </source>
</evidence>
<comment type="similarity">
    <text evidence="5">Belongs to the RNase HII family. RnhC subfamily.</text>
</comment>
<accession>W6A7I6</accession>
<reference evidence="15 16" key="1">
    <citation type="journal article" date="2014" name="Genome Biol. Evol.">
        <title>Molecular evolution of the substrate utilization strategies and putative virulence factors in mosquito-associated Spiroplasma species.</title>
        <authorList>
            <person name="Chang T.H."/>
            <person name="Lo W.S."/>
            <person name="Ku C."/>
            <person name="Chen L.L."/>
            <person name="Kuo C.H."/>
        </authorList>
    </citation>
    <scope>NUCLEOTIDE SEQUENCE [LARGE SCALE GENOMIC DNA]</scope>
    <source>
        <strain evidence="15">AES-1</strain>
    </source>
</reference>
<evidence type="ECO:0000256" key="7">
    <source>
        <dbReference type="ARBA" id="ARBA00022722"/>
    </source>
</evidence>
<dbReference type="Pfam" id="PF01351">
    <property type="entry name" value="RNase_HII"/>
    <property type="match status" value="1"/>
</dbReference>
<dbReference type="InterPro" id="IPR024567">
    <property type="entry name" value="RNase_HII/HIII_dom"/>
</dbReference>
<dbReference type="GO" id="GO:0003723">
    <property type="term" value="F:RNA binding"/>
    <property type="evidence" value="ECO:0007669"/>
    <property type="project" value="UniProtKB-UniRule"/>
</dbReference>
<organism evidence="15 16">
    <name type="scientific">Spiroplasma culicicola AES-1</name>
    <dbReference type="NCBI Taxonomy" id="1276246"/>
    <lineage>
        <taxon>Bacteria</taxon>
        <taxon>Bacillati</taxon>
        <taxon>Mycoplasmatota</taxon>
        <taxon>Mollicutes</taxon>
        <taxon>Entomoplasmatales</taxon>
        <taxon>Spiroplasmataceae</taxon>
        <taxon>Spiroplasma</taxon>
    </lineage>
</organism>
<dbReference type="GO" id="GO:0032299">
    <property type="term" value="C:ribonuclease H2 complex"/>
    <property type="evidence" value="ECO:0007669"/>
    <property type="project" value="TreeGrafter"/>
</dbReference>
<dbReference type="InterPro" id="IPR036397">
    <property type="entry name" value="RNaseH_sf"/>
</dbReference>
<feature type="binding site" evidence="12">
    <location>
        <position position="106"/>
    </location>
    <ligand>
        <name>a divalent metal cation</name>
        <dbReference type="ChEBI" id="CHEBI:60240"/>
    </ligand>
</feature>
<dbReference type="GO" id="GO:0043137">
    <property type="term" value="P:DNA replication, removal of RNA primer"/>
    <property type="evidence" value="ECO:0007669"/>
    <property type="project" value="TreeGrafter"/>
</dbReference>
<dbReference type="NCBIfam" id="TIGR00716">
    <property type="entry name" value="rnhC"/>
    <property type="match status" value="1"/>
</dbReference>
<keyword evidence="10 12" id="KW-0378">Hydrolase</keyword>
<sequence length="312" mass="36261">MASLSFKKVDKEIIENILKENKPYFQEIKNPTLSALIKTTNNETISIFKNKTVLIQADNPTDFALRYKLIFKNNSQAVQAKQLPTVVKLISPEIINKEETILGCDEVGVGDFFGPLVTCCAYVASSFKDEYPKIYSKIKDSKKLTNSQIYELYEDLQGKIGFSVFIMDNTLYNHLYDLFKNTHKLKALAHNQALLNWFEANSQDMYYSKIVMDKFVEAKHYFSYLSDRKEVIHDKMEFHTKAEDKYIAVACASIIARYHFLEKIKMLELEFKVELPLGANNSVKLKVQKYKKNNWDVVHHFTKMHFNSKITN</sequence>
<proteinExistence type="inferred from homology"/>
<dbReference type="GO" id="GO:0006298">
    <property type="term" value="P:mismatch repair"/>
    <property type="evidence" value="ECO:0007669"/>
    <property type="project" value="TreeGrafter"/>
</dbReference>
<evidence type="ECO:0000313" key="16">
    <source>
        <dbReference type="Proteomes" id="UP000019267"/>
    </source>
</evidence>
<dbReference type="PANTHER" id="PTHR10954:SF23">
    <property type="entry name" value="RIBONUCLEASE"/>
    <property type="match status" value="1"/>
</dbReference>